<sequence length="336" mass="37374">MVIESLDLSAAKVRKVIVHKVGNKFRDEGVLLSEAESKRSSDLDDLLLKHFLIPVVNSGEEYTLTHESDINLNPIKHYSSLVFNDKDEFINSSIAIAKHLYMSSSHPNIGGGEFIEVLYDGIKNGDMTIQAIGLFRIENKNNYLDVNSHDGVISIIEKEGISIDSIQKGAIILSIEDSVFIIDSLGKKTKYWLDTFIKVAPKNTSKKYTRILGEITKAIAKKIEVPSKVLDFSESLSEESVFSVENLKKISSNFVDESEIDSIIDGVGVKYGVLIDKNFSLEKERLSKYIKETGKRVQIAKGVNIVISEPNTKITSVEIISFEAGFKAIINIQEGK</sequence>
<accession>A0ABX6UXE3</accession>
<name>A0ABX6UXE3_9PAST</name>
<evidence type="ECO:0000313" key="2">
    <source>
        <dbReference type="Proteomes" id="UP000663069"/>
    </source>
</evidence>
<gene>
    <name evidence="1" type="ORF">IHV77_01115</name>
</gene>
<dbReference type="Proteomes" id="UP000663069">
    <property type="component" value="Chromosome"/>
</dbReference>
<dbReference type="Pfam" id="PF04245">
    <property type="entry name" value="NA37"/>
    <property type="match status" value="1"/>
</dbReference>
<evidence type="ECO:0000313" key="1">
    <source>
        <dbReference type="EMBL" id="QPB42758.1"/>
    </source>
</evidence>
<organism evidence="1 2">
    <name type="scientific">Rodentibacter haemolyticus</name>
    <dbReference type="NCBI Taxonomy" id="2778911"/>
    <lineage>
        <taxon>Bacteria</taxon>
        <taxon>Pseudomonadati</taxon>
        <taxon>Pseudomonadota</taxon>
        <taxon>Gammaproteobacteria</taxon>
        <taxon>Pasteurellales</taxon>
        <taxon>Pasteurellaceae</taxon>
        <taxon>Rodentibacter</taxon>
    </lineage>
</organism>
<reference evidence="1 2" key="1">
    <citation type="submission" date="2020-10" db="EMBL/GenBank/DDBJ databases">
        <title>Genome Sequencing of Rodentibacter spp. strain DSM111151.</title>
        <authorList>
            <person name="Benga L."/>
            <person name="Lautwein T."/>
        </authorList>
    </citation>
    <scope>NUCLEOTIDE SEQUENCE [LARGE SCALE GENOMIC DNA]</scope>
    <source>
        <strain evidence="1 2">DSM 111151</strain>
    </source>
</reference>
<dbReference type="RefSeq" id="WP_194812336.1">
    <property type="nucleotide sequence ID" value="NZ_CP063056.1"/>
</dbReference>
<dbReference type="InterPro" id="IPR007358">
    <property type="entry name" value="Nucleoid_associated_NdpA"/>
</dbReference>
<proteinExistence type="predicted"/>
<keyword evidence="2" id="KW-1185">Reference proteome</keyword>
<dbReference type="EMBL" id="CP063056">
    <property type="protein sequence ID" value="QPB42758.1"/>
    <property type="molecule type" value="Genomic_DNA"/>
</dbReference>
<protein>
    <submittedName>
        <fullName evidence="1">Nucleoid-associated protein</fullName>
    </submittedName>
</protein>